<dbReference type="NCBIfam" id="NF038214">
    <property type="entry name" value="IS21_help_AAA"/>
    <property type="match status" value="1"/>
</dbReference>
<evidence type="ECO:0000256" key="2">
    <source>
        <dbReference type="ARBA" id="ARBA00022741"/>
    </source>
</evidence>
<dbReference type="Proteomes" id="UP000198556">
    <property type="component" value="Unassembled WGS sequence"/>
</dbReference>
<dbReference type="PIRSF" id="PIRSF003073">
    <property type="entry name" value="DNAC_TnpB_IstB"/>
    <property type="match status" value="1"/>
</dbReference>
<dbReference type="STRING" id="137733.SAMN05421767_1684"/>
<reference evidence="5 6" key="1">
    <citation type="submission" date="2016-10" db="EMBL/GenBank/DDBJ databases">
        <authorList>
            <person name="de Groot N.N."/>
        </authorList>
    </citation>
    <scope>NUCLEOTIDE SEQUENCE [LARGE SCALE GENOMIC DNA]</scope>
    <source>
        <strain evidence="5 6">DSM 15827</strain>
    </source>
</reference>
<organism evidence="5 6">
    <name type="scientific">Granulicatella balaenopterae</name>
    <dbReference type="NCBI Taxonomy" id="137733"/>
    <lineage>
        <taxon>Bacteria</taxon>
        <taxon>Bacillati</taxon>
        <taxon>Bacillota</taxon>
        <taxon>Bacilli</taxon>
        <taxon>Lactobacillales</taxon>
        <taxon>Carnobacteriaceae</taxon>
        <taxon>Granulicatella</taxon>
    </lineage>
</organism>
<evidence type="ECO:0000256" key="3">
    <source>
        <dbReference type="ARBA" id="ARBA00022840"/>
    </source>
</evidence>
<evidence type="ECO:0000256" key="1">
    <source>
        <dbReference type="ARBA" id="ARBA00008059"/>
    </source>
</evidence>
<dbReference type="AlphaFoldDB" id="A0A1H9PRM2"/>
<keyword evidence="3" id="KW-0067">ATP-binding</keyword>
<dbReference type="GO" id="GO:0006260">
    <property type="term" value="P:DNA replication"/>
    <property type="evidence" value="ECO:0007669"/>
    <property type="project" value="TreeGrafter"/>
</dbReference>
<keyword evidence="6" id="KW-1185">Reference proteome</keyword>
<name>A0A1H9PRM2_9LACT</name>
<evidence type="ECO:0000313" key="5">
    <source>
        <dbReference type="EMBL" id="SER50750.1"/>
    </source>
</evidence>
<evidence type="ECO:0000259" key="4">
    <source>
        <dbReference type="SMART" id="SM00382"/>
    </source>
</evidence>
<dbReference type="InterPro" id="IPR027417">
    <property type="entry name" value="P-loop_NTPase"/>
</dbReference>
<dbReference type="InterPro" id="IPR028350">
    <property type="entry name" value="DNAC/IstB-like"/>
</dbReference>
<accession>A0A1H9PRM2</accession>
<dbReference type="PANTHER" id="PTHR30050">
    <property type="entry name" value="CHROMOSOMAL REPLICATION INITIATOR PROTEIN DNAA"/>
    <property type="match status" value="1"/>
</dbReference>
<dbReference type="InterPro" id="IPR003593">
    <property type="entry name" value="AAA+_ATPase"/>
</dbReference>
<proteinExistence type="inferred from homology"/>
<feature type="domain" description="AAA+ ATPase" evidence="4">
    <location>
        <begin position="103"/>
        <end position="236"/>
    </location>
</feature>
<dbReference type="Gene3D" id="3.40.50.300">
    <property type="entry name" value="P-loop containing nucleotide triphosphate hydrolases"/>
    <property type="match status" value="1"/>
</dbReference>
<dbReference type="GO" id="GO:0005524">
    <property type="term" value="F:ATP binding"/>
    <property type="evidence" value="ECO:0007669"/>
    <property type="project" value="UniProtKB-KW"/>
</dbReference>
<protein>
    <submittedName>
        <fullName evidence="5">DNA replication protein DnaC</fullName>
    </submittedName>
</protein>
<dbReference type="CDD" id="cd00009">
    <property type="entry name" value="AAA"/>
    <property type="match status" value="1"/>
</dbReference>
<comment type="similarity">
    <text evidence="1">Belongs to the IS21/IS1162 putative ATP-binding protein family.</text>
</comment>
<dbReference type="SMART" id="SM00382">
    <property type="entry name" value="AAA"/>
    <property type="match status" value="1"/>
</dbReference>
<keyword evidence="2" id="KW-0547">Nucleotide-binding</keyword>
<dbReference type="InterPro" id="IPR047661">
    <property type="entry name" value="IstB"/>
</dbReference>
<dbReference type="InterPro" id="IPR002611">
    <property type="entry name" value="IstB_ATP-bd"/>
</dbReference>
<dbReference type="SUPFAM" id="SSF52540">
    <property type="entry name" value="P-loop containing nucleoside triphosphate hydrolases"/>
    <property type="match status" value="1"/>
</dbReference>
<sequence>MNIEMQKYIKVKNNLEELKLKQMHLHLDDAIEQYNSGNSTLTELLLVLTNYELKAKEERMINSCVRIAGFPYLKTTDDFDFNFQPSINKKQILGFKDMRFVDNKENILFIGNPGVGKTHLATSIGIEAAKNRRSTYFVSCNDLIMQLKKALLENRLEQRLKYYARMKLLIIDEVGYLPLDDVSSKLFFQLIAKRYEKNSTIITANKPLSEWTETFGDIVIANAILDRLLHHSHVIKIIGPSYRTKNILPKTNENTV</sequence>
<gene>
    <name evidence="5" type="ORF">SAMN05421767_1684</name>
</gene>
<dbReference type="PANTHER" id="PTHR30050:SF4">
    <property type="entry name" value="ATP-BINDING PROTEIN RV3427C IN INSERTION SEQUENCE-RELATED"/>
    <property type="match status" value="1"/>
</dbReference>
<evidence type="ECO:0000313" key="6">
    <source>
        <dbReference type="Proteomes" id="UP000198556"/>
    </source>
</evidence>
<dbReference type="Pfam" id="PF01695">
    <property type="entry name" value="IstB_IS21"/>
    <property type="match status" value="1"/>
</dbReference>
<dbReference type="EMBL" id="FOGF01000068">
    <property type="protein sequence ID" value="SER50750.1"/>
    <property type="molecule type" value="Genomic_DNA"/>
</dbReference>